<organism evidence="2 3">
    <name type="scientific">Panicum virgatum</name>
    <name type="common">Blackwell switchgrass</name>
    <dbReference type="NCBI Taxonomy" id="38727"/>
    <lineage>
        <taxon>Eukaryota</taxon>
        <taxon>Viridiplantae</taxon>
        <taxon>Streptophyta</taxon>
        <taxon>Embryophyta</taxon>
        <taxon>Tracheophyta</taxon>
        <taxon>Spermatophyta</taxon>
        <taxon>Magnoliopsida</taxon>
        <taxon>Liliopsida</taxon>
        <taxon>Poales</taxon>
        <taxon>Poaceae</taxon>
        <taxon>PACMAD clade</taxon>
        <taxon>Panicoideae</taxon>
        <taxon>Panicodae</taxon>
        <taxon>Paniceae</taxon>
        <taxon>Panicinae</taxon>
        <taxon>Panicum</taxon>
        <taxon>Panicum sect. Hiantes</taxon>
    </lineage>
</organism>
<accession>A0A8T0TY09</accession>
<evidence type="ECO:0000256" key="1">
    <source>
        <dbReference type="SAM" id="MobiDB-lite"/>
    </source>
</evidence>
<proteinExistence type="predicted"/>
<gene>
    <name evidence="2" type="ORF">PVAP13_4KG359600</name>
</gene>
<comment type="caution">
    <text evidence="2">The sequence shown here is derived from an EMBL/GenBank/DDBJ whole genome shotgun (WGS) entry which is preliminary data.</text>
</comment>
<feature type="region of interest" description="Disordered" evidence="1">
    <location>
        <begin position="121"/>
        <end position="163"/>
    </location>
</feature>
<feature type="region of interest" description="Disordered" evidence="1">
    <location>
        <begin position="1"/>
        <end position="50"/>
    </location>
</feature>
<feature type="compositionally biased region" description="Pro residues" evidence="1">
    <location>
        <begin position="38"/>
        <end position="48"/>
    </location>
</feature>
<evidence type="ECO:0000313" key="2">
    <source>
        <dbReference type="EMBL" id="KAG2613564.1"/>
    </source>
</evidence>
<reference evidence="2" key="1">
    <citation type="submission" date="2020-05" db="EMBL/GenBank/DDBJ databases">
        <title>WGS assembly of Panicum virgatum.</title>
        <authorList>
            <person name="Lovell J.T."/>
            <person name="Jenkins J."/>
            <person name="Shu S."/>
            <person name="Juenger T.E."/>
            <person name="Schmutz J."/>
        </authorList>
    </citation>
    <scope>NUCLEOTIDE SEQUENCE</scope>
    <source>
        <strain evidence="2">AP13</strain>
    </source>
</reference>
<name>A0A8T0TY09_PANVG</name>
<protein>
    <submittedName>
        <fullName evidence="2">Uncharacterized protein</fullName>
    </submittedName>
</protein>
<dbReference type="AlphaFoldDB" id="A0A8T0TY09"/>
<feature type="compositionally biased region" description="Basic residues" evidence="1">
    <location>
        <begin position="131"/>
        <end position="158"/>
    </location>
</feature>
<sequence length="242" mass="26505">MRNATAVAVAREGAPFRSNARDHSDAAASFDSNGADGPPRPTSPPTPRPALRSAVALRSNTRERVFWLPCRCNTTYVRRLATPREETREKREVSSFERGCHFSQHEILSTLACVCPPLAQKGRPASAGPARAKRAGRHRRFPVSRSSSRRRPPPRRPSPRAPPRAAVLLPVALRLAPPFSSPSPFASRPPRATVFPAASIPFDCLLSGNPVFLLFLSLFSHELGFDRFLICMPGCPDPILDS</sequence>
<dbReference type="Proteomes" id="UP000823388">
    <property type="component" value="Chromosome 4K"/>
</dbReference>
<keyword evidence="3" id="KW-1185">Reference proteome</keyword>
<evidence type="ECO:0000313" key="3">
    <source>
        <dbReference type="Proteomes" id="UP000823388"/>
    </source>
</evidence>
<dbReference type="EMBL" id="CM029043">
    <property type="protein sequence ID" value="KAG2613564.1"/>
    <property type="molecule type" value="Genomic_DNA"/>
</dbReference>